<dbReference type="GO" id="GO:0032259">
    <property type="term" value="P:methylation"/>
    <property type="evidence" value="ECO:0007669"/>
    <property type="project" value="UniProtKB-KW"/>
</dbReference>
<dbReference type="Pfam" id="PF01135">
    <property type="entry name" value="PCMT"/>
    <property type="match status" value="1"/>
</dbReference>
<keyword evidence="13" id="KW-1185">Reference proteome</keyword>
<dbReference type="Proteomes" id="UP000269198">
    <property type="component" value="Unassembled WGS sequence"/>
</dbReference>
<keyword evidence="6 12" id="KW-0489">Methyltransferase</keyword>
<dbReference type="OrthoDB" id="4035289at2"/>
<dbReference type="EMBL" id="RJMB01000013">
    <property type="protein sequence ID" value="RNL84036.1"/>
    <property type="molecule type" value="Genomic_DNA"/>
</dbReference>
<sequence length="370" mass="39779">MASPAPDDLAQLAPRPWDDALRLAPRHMFVPDIAWTTKHELIDHTTDPDSWWDAVNSNTAIVTQIDDGNTELTGQSPWMTLNHSSSCSAPGMVFDFLTLLVPYPGDRVLEIGTGTGWTAALLSARIGTENVTTVEVDDRVAKQAAANLERAGHAPTLVVGDGAEGYAEGAPYDRVHVTCGVRDIPYAWVEQARPGGVIVLPWMHGTFSAGHKTMLTVTGEAAVGRFHGECAYMMLRSQRERHPPITGEERESIARVDPRRIARAGPGLDVTVAGMLPAVSVSGGTSADGSYRVALRHEPSDAHALAVRPPAASETEVTQRGSRDLWDELEAAYLAWVGRGTPGVERFGLAITPAGQYVWLDSPDNPLGQV</sequence>
<comment type="caution">
    <text evidence="12">The sequence shown here is derived from an EMBL/GenBank/DDBJ whole genome shotgun (WGS) entry which is preliminary data.</text>
</comment>
<dbReference type="CDD" id="cd02440">
    <property type="entry name" value="AdoMet_MTases"/>
    <property type="match status" value="1"/>
</dbReference>
<evidence type="ECO:0000313" key="12">
    <source>
        <dbReference type="EMBL" id="RNL84036.1"/>
    </source>
</evidence>
<evidence type="ECO:0000256" key="1">
    <source>
        <dbReference type="ARBA" id="ARBA00004496"/>
    </source>
</evidence>
<evidence type="ECO:0000256" key="9">
    <source>
        <dbReference type="ARBA" id="ARBA00030757"/>
    </source>
</evidence>
<evidence type="ECO:0000313" key="13">
    <source>
        <dbReference type="Proteomes" id="UP000269198"/>
    </source>
</evidence>
<gene>
    <name evidence="12" type="ORF">EFW17_14250</name>
</gene>
<accession>A0A3N0E865</accession>
<dbReference type="PANTHER" id="PTHR11579:SF0">
    <property type="entry name" value="PROTEIN-L-ISOASPARTATE(D-ASPARTATE) O-METHYLTRANSFERASE"/>
    <property type="match status" value="1"/>
</dbReference>
<evidence type="ECO:0000256" key="6">
    <source>
        <dbReference type="ARBA" id="ARBA00022603"/>
    </source>
</evidence>
<organism evidence="12 13">
    <name type="scientific">Halostreptopolyspora alba</name>
    <dbReference type="NCBI Taxonomy" id="2487137"/>
    <lineage>
        <taxon>Bacteria</taxon>
        <taxon>Bacillati</taxon>
        <taxon>Actinomycetota</taxon>
        <taxon>Actinomycetes</taxon>
        <taxon>Streptosporangiales</taxon>
        <taxon>Nocardiopsidaceae</taxon>
        <taxon>Halostreptopolyspora</taxon>
    </lineage>
</organism>
<name>A0A3N0E865_9ACTN</name>
<keyword evidence="8" id="KW-0949">S-adenosyl-L-methionine</keyword>
<dbReference type="InterPro" id="IPR029063">
    <property type="entry name" value="SAM-dependent_MTases_sf"/>
</dbReference>
<evidence type="ECO:0000256" key="5">
    <source>
        <dbReference type="ARBA" id="ARBA00022490"/>
    </source>
</evidence>
<dbReference type="RefSeq" id="WP_123201869.1">
    <property type="nucleotide sequence ID" value="NZ_RJMB01000013.1"/>
</dbReference>
<evidence type="ECO:0000256" key="2">
    <source>
        <dbReference type="ARBA" id="ARBA00005369"/>
    </source>
</evidence>
<comment type="subcellular location">
    <subcellularLocation>
        <location evidence="1">Cytoplasm</location>
    </subcellularLocation>
</comment>
<dbReference type="EC" id="2.1.1.77" evidence="3"/>
<reference evidence="12 13" key="1">
    <citation type="submission" date="2018-11" db="EMBL/GenBank/DDBJ databases">
        <title>The genome draft of YIM 96095.</title>
        <authorList>
            <person name="Tang S.-K."/>
            <person name="Chunyu W.-X."/>
            <person name="Feng Y.-Z."/>
        </authorList>
    </citation>
    <scope>NUCLEOTIDE SEQUENCE [LARGE SCALE GENOMIC DNA]</scope>
    <source>
        <strain evidence="12 13">YIM 96095</strain>
    </source>
</reference>
<comment type="similarity">
    <text evidence="2">Belongs to the methyltransferase superfamily. L-isoaspartyl/D-aspartyl protein methyltransferase family.</text>
</comment>
<dbReference type="InterPro" id="IPR000682">
    <property type="entry name" value="PCMT"/>
</dbReference>
<proteinExistence type="inferred from homology"/>
<evidence type="ECO:0000256" key="7">
    <source>
        <dbReference type="ARBA" id="ARBA00022679"/>
    </source>
</evidence>
<evidence type="ECO:0000256" key="8">
    <source>
        <dbReference type="ARBA" id="ARBA00022691"/>
    </source>
</evidence>
<evidence type="ECO:0000256" key="4">
    <source>
        <dbReference type="ARBA" id="ARBA00013346"/>
    </source>
</evidence>
<dbReference type="GO" id="GO:0005737">
    <property type="term" value="C:cytoplasm"/>
    <property type="evidence" value="ECO:0007669"/>
    <property type="project" value="UniProtKB-SubCell"/>
</dbReference>
<protein>
    <recommendedName>
        <fullName evidence="4">Protein-L-isoaspartate O-methyltransferase</fullName>
        <ecNumber evidence="3">2.1.1.77</ecNumber>
    </recommendedName>
    <alternativeName>
        <fullName evidence="11">L-isoaspartyl protein carboxyl methyltransferase</fullName>
    </alternativeName>
    <alternativeName>
        <fullName evidence="9">Protein L-isoaspartyl methyltransferase</fullName>
    </alternativeName>
    <alternativeName>
        <fullName evidence="10">Protein-beta-aspartate methyltransferase</fullName>
    </alternativeName>
</protein>
<evidence type="ECO:0000256" key="3">
    <source>
        <dbReference type="ARBA" id="ARBA00011890"/>
    </source>
</evidence>
<dbReference type="SUPFAM" id="SSF53335">
    <property type="entry name" value="S-adenosyl-L-methionine-dependent methyltransferases"/>
    <property type="match status" value="1"/>
</dbReference>
<keyword evidence="5" id="KW-0963">Cytoplasm</keyword>
<dbReference type="AlphaFoldDB" id="A0A3N0E865"/>
<dbReference type="GO" id="GO:0004719">
    <property type="term" value="F:protein-L-isoaspartate (D-aspartate) O-methyltransferase activity"/>
    <property type="evidence" value="ECO:0007669"/>
    <property type="project" value="UniProtKB-EC"/>
</dbReference>
<keyword evidence="7 12" id="KW-0808">Transferase</keyword>
<evidence type="ECO:0000256" key="10">
    <source>
        <dbReference type="ARBA" id="ARBA00031323"/>
    </source>
</evidence>
<dbReference type="PANTHER" id="PTHR11579">
    <property type="entry name" value="PROTEIN-L-ISOASPARTATE O-METHYLTRANSFERASE"/>
    <property type="match status" value="1"/>
</dbReference>
<evidence type="ECO:0000256" key="11">
    <source>
        <dbReference type="ARBA" id="ARBA00031350"/>
    </source>
</evidence>
<dbReference type="Gene3D" id="3.40.50.150">
    <property type="entry name" value="Vaccinia Virus protein VP39"/>
    <property type="match status" value="1"/>
</dbReference>